<sequence length="287" mass="30040">MVACRGLWTQRFWRSLLAELLGSAVLVMLGAGATLTWSAQQPPSPVQVSLCFGLAVAAMAQCLGGVSGANLNPAVTAALLVTRRMPLSRGVAFVAAQSLGATLGAALLLLVTPGDVAGALGATLVSTRLQVSHAVVVEAVVTLQLVLTVCATIDDRRSDLAGSGSLAIGLSVALGHLFALPYTGSSMNPARSLGSAVVSGLWANHWVYWLGPMLGGVIGAATYEYLLYPTRKVKHQHHHQQQQQQLHQQHPHQQDEEQTNAADVALADVVYDSSAAEATVKMPSPDQ</sequence>
<comment type="similarity">
    <text evidence="2 6">Belongs to the MIP/aquaporin (TC 1.A.8) family.</text>
</comment>
<dbReference type="Pfam" id="PF00230">
    <property type="entry name" value="MIP"/>
    <property type="match status" value="1"/>
</dbReference>
<dbReference type="InterPro" id="IPR023271">
    <property type="entry name" value="Aquaporin-like"/>
</dbReference>
<comment type="subcellular location">
    <subcellularLocation>
        <location evidence="1">Membrane</location>
        <topology evidence="1">Multi-pass membrane protein</topology>
    </subcellularLocation>
</comment>
<dbReference type="NCBIfam" id="TIGR00861">
    <property type="entry name" value="MIP"/>
    <property type="match status" value="1"/>
</dbReference>
<keyword evidence="5 8" id="KW-0472">Membrane</keyword>
<dbReference type="Proteomes" id="UP001318040">
    <property type="component" value="Chromosome 69"/>
</dbReference>
<gene>
    <name evidence="10" type="primary">LOC116957096</name>
</gene>
<dbReference type="InterPro" id="IPR000425">
    <property type="entry name" value="MIP"/>
</dbReference>
<feature type="transmembrane region" description="Helical" evidence="8">
    <location>
        <begin position="90"/>
        <end position="111"/>
    </location>
</feature>
<evidence type="ECO:0000256" key="5">
    <source>
        <dbReference type="ARBA" id="ARBA00023136"/>
    </source>
</evidence>
<accession>A0AAJ7UGS3</accession>
<dbReference type="Gene3D" id="1.20.1080.10">
    <property type="entry name" value="Glycerol uptake facilitator protein"/>
    <property type="match status" value="1"/>
</dbReference>
<proteinExistence type="inferred from homology"/>
<evidence type="ECO:0000313" key="10">
    <source>
        <dbReference type="RefSeq" id="XP_032834945.1"/>
    </source>
</evidence>
<dbReference type="KEGG" id="pmrn:116957096"/>
<dbReference type="GO" id="GO:0015250">
    <property type="term" value="F:water channel activity"/>
    <property type="evidence" value="ECO:0007669"/>
    <property type="project" value="TreeGrafter"/>
</dbReference>
<evidence type="ECO:0000256" key="2">
    <source>
        <dbReference type="ARBA" id="ARBA00006175"/>
    </source>
</evidence>
<evidence type="ECO:0000256" key="7">
    <source>
        <dbReference type="SAM" id="MobiDB-lite"/>
    </source>
</evidence>
<feature type="transmembrane region" description="Helical" evidence="8">
    <location>
        <begin position="160"/>
        <end position="179"/>
    </location>
</feature>
<dbReference type="CDD" id="cd00333">
    <property type="entry name" value="MIP"/>
    <property type="match status" value="1"/>
</dbReference>
<dbReference type="SUPFAM" id="SSF81338">
    <property type="entry name" value="Aquaporin-like"/>
    <property type="match status" value="1"/>
</dbReference>
<evidence type="ECO:0000256" key="3">
    <source>
        <dbReference type="ARBA" id="ARBA00022692"/>
    </source>
</evidence>
<keyword evidence="9" id="KW-1185">Reference proteome</keyword>
<dbReference type="AlphaFoldDB" id="A0AAJ7UGS3"/>
<evidence type="ECO:0000256" key="6">
    <source>
        <dbReference type="RuleBase" id="RU000477"/>
    </source>
</evidence>
<keyword evidence="4 8" id="KW-1133">Transmembrane helix</keyword>
<dbReference type="PRINTS" id="PR00783">
    <property type="entry name" value="MINTRINSICP"/>
</dbReference>
<evidence type="ECO:0000256" key="4">
    <source>
        <dbReference type="ARBA" id="ARBA00022989"/>
    </source>
</evidence>
<feature type="region of interest" description="Disordered" evidence="7">
    <location>
        <begin position="234"/>
        <end position="263"/>
    </location>
</feature>
<evidence type="ECO:0000256" key="1">
    <source>
        <dbReference type="ARBA" id="ARBA00004141"/>
    </source>
</evidence>
<name>A0AAJ7UGS3_PETMA</name>
<dbReference type="RefSeq" id="XP_032834945.1">
    <property type="nucleotide sequence ID" value="XM_032979054.1"/>
</dbReference>
<feature type="transmembrane region" description="Helical" evidence="8">
    <location>
        <begin position="131"/>
        <end position="153"/>
    </location>
</feature>
<dbReference type="InterPro" id="IPR034294">
    <property type="entry name" value="Aquaporin_transptr"/>
</dbReference>
<dbReference type="GO" id="GO:0005886">
    <property type="term" value="C:plasma membrane"/>
    <property type="evidence" value="ECO:0007669"/>
    <property type="project" value="TreeGrafter"/>
</dbReference>
<organism evidence="9 10">
    <name type="scientific">Petromyzon marinus</name>
    <name type="common">Sea lamprey</name>
    <dbReference type="NCBI Taxonomy" id="7757"/>
    <lineage>
        <taxon>Eukaryota</taxon>
        <taxon>Metazoa</taxon>
        <taxon>Chordata</taxon>
        <taxon>Craniata</taxon>
        <taxon>Vertebrata</taxon>
        <taxon>Cyclostomata</taxon>
        <taxon>Hyperoartia</taxon>
        <taxon>Petromyzontiformes</taxon>
        <taxon>Petromyzontidae</taxon>
        <taxon>Petromyzon</taxon>
    </lineage>
</organism>
<reference evidence="10" key="1">
    <citation type="submission" date="2025-08" db="UniProtKB">
        <authorList>
            <consortium name="RefSeq"/>
        </authorList>
    </citation>
    <scope>IDENTIFICATION</scope>
    <source>
        <tissue evidence="10">Sperm</tissue>
    </source>
</reference>
<keyword evidence="3 6" id="KW-0812">Transmembrane</keyword>
<evidence type="ECO:0000313" key="9">
    <source>
        <dbReference type="Proteomes" id="UP001318040"/>
    </source>
</evidence>
<feature type="transmembrane region" description="Helical" evidence="8">
    <location>
        <begin position="47"/>
        <end position="69"/>
    </location>
</feature>
<feature type="transmembrane region" description="Helical" evidence="8">
    <location>
        <begin position="206"/>
        <end position="228"/>
    </location>
</feature>
<keyword evidence="6" id="KW-0813">Transport</keyword>
<dbReference type="PANTHER" id="PTHR19139:SF199">
    <property type="entry name" value="MIP17260P"/>
    <property type="match status" value="1"/>
</dbReference>
<dbReference type="PRINTS" id="PR02016">
    <property type="entry name" value="AQUAPORIN4"/>
</dbReference>
<protein>
    <submittedName>
        <fullName evidence="10">Aquaporin-4-like</fullName>
    </submittedName>
</protein>
<dbReference type="PANTHER" id="PTHR19139">
    <property type="entry name" value="AQUAPORIN TRANSPORTER"/>
    <property type="match status" value="1"/>
</dbReference>
<evidence type="ECO:0000256" key="8">
    <source>
        <dbReference type="SAM" id="Phobius"/>
    </source>
</evidence>
<feature type="transmembrane region" description="Helical" evidence="8">
    <location>
        <begin position="12"/>
        <end position="35"/>
    </location>
</feature>